<dbReference type="InterPro" id="IPR006132">
    <property type="entry name" value="Asp/Orn_carbamoyltranf_P-bd"/>
</dbReference>
<accession>U6KCL4</accession>
<evidence type="ECO:0000256" key="1">
    <source>
        <dbReference type="ARBA" id="ARBA00022679"/>
    </source>
</evidence>
<dbReference type="GO" id="GO:0006520">
    <property type="term" value="P:amino acid metabolic process"/>
    <property type="evidence" value="ECO:0007669"/>
    <property type="project" value="InterPro"/>
</dbReference>
<dbReference type="EMBL" id="HG685870">
    <property type="protein sequence ID" value="CDJ33957.1"/>
    <property type="molecule type" value="Genomic_DNA"/>
</dbReference>
<proteinExistence type="predicted"/>
<name>U6KCL4_9EIME</name>
<reference evidence="4" key="2">
    <citation type="submission" date="2013-10" db="EMBL/GenBank/DDBJ databases">
        <authorList>
            <person name="Aslett M."/>
        </authorList>
    </citation>
    <scope>NUCLEOTIDE SEQUENCE [LARGE SCALE GENOMIC DNA]</scope>
    <source>
        <strain evidence="4">Houghton</strain>
    </source>
</reference>
<feature type="compositionally biased region" description="Low complexity" evidence="2">
    <location>
        <begin position="207"/>
        <end position="228"/>
    </location>
</feature>
<feature type="region of interest" description="Disordered" evidence="2">
    <location>
        <begin position="203"/>
        <end position="237"/>
    </location>
</feature>
<evidence type="ECO:0000259" key="3">
    <source>
        <dbReference type="Pfam" id="PF02729"/>
    </source>
</evidence>
<keyword evidence="1 4" id="KW-0808">Transferase</keyword>
<dbReference type="RefSeq" id="XP_013356520.1">
    <property type="nucleotide sequence ID" value="XM_013501066.1"/>
</dbReference>
<evidence type="ECO:0000313" key="4">
    <source>
        <dbReference type="EMBL" id="CDJ33957.1"/>
    </source>
</evidence>
<dbReference type="InterPro" id="IPR006130">
    <property type="entry name" value="Asp/Orn_carbamoylTrfase"/>
</dbReference>
<dbReference type="SUPFAM" id="SSF53671">
    <property type="entry name" value="Aspartate/ornithine carbamoyltransferase"/>
    <property type="match status" value="1"/>
</dbReference>
<dbReference type="Gene3D" id="3.40.50.1370">
    <property type="entry name" value="Aspartate/ornithine carbamoyltransferase"/>
    <property type="match status" value="1"/>
</dbReference>
<organism evidence="4 5">
    <name type="scientific">Eimeria mitis</name>
    <dbReference type="NCBI Taxonomy" id="44415"/>
    <lineage>
        <taxon>Eukaryota</taxon>
        <taxon>Sar</taxon>
        <taxon>Alveolata</taxon>
        <taxon>Apicomplexa</taxon>
        <taxon>Conoidasida</taxon>
        <taxon>Coccidia</taxon>
        <taxon>Eucoccidiorida</taxon>
        <taxon>Eimeriorina</taxon>
        <taxon>Eimeriidae</taxon>
        <taxon>Eimeria</taxon>
    </lineage>
</organism>
<dbReference type="OrthoDB" id="1924069at2759"/>
<dbReference type="PROSITE" id="PS00097">
    <property type="entry name" value="CARBAMOYLTRANSFERASE"/>
    <property type="match status" value="1"/>
</dbReference>
<dbReference type="PANTHER" id="PTHR45753:SF6">
    <property type="entry name" value="ASPARTATE CARBAMOYLTRANSFERASE"/>
    <property type="match status" value="1"/>
</dbReference>
<dbReference type="GO" id="GO:0016743">
    <property type="term" value="F:carboxyl- or carbamoyltransferase activity"/>
    <property type="evidence" value="ECO:0007669"/>
    <property type="project" value="InterPro"/>
</dbReference>
<feature type="domain" description="Aspartate/ornithine carbamoyltransferase carbamoyl-P binding" evidence="3">
    <location>
        <begin position="79"/>
        <end position="254"/>
    </location>
</feature>
<dbReference type="GeneID" id="25376750"/>
<feature type="compositionally biased region" description="Low complexity" evidence="2">
    <location>
        <begin position="1"/>
        <end position="15"/>
    </location>
</feature>
<reference evidence="4" key="1">
    <citation type="submission" date="2013-10" db="EMBL/GenBank/DDBJ databases">
        <title>Genomic analysis of the causative agents of coccidiosis in chickens.</title>
        <authorList>
            <person name="Reid A.J."/>
            <person name="Blake D."/>
            <person name="Billington K."/>
            <person name="Browne H."/>
            <person name="Dunn M."/>
            <person name="Hung S."/>
            <person name="Kawahara F."/>
            <person name="Miranda-Saavedra D."/>
            <person name="Mourier T."/>
            <person name="Nagra H."/>
            <person name="Otto T.D."/>
            <person name="Rawlings N."/>
            <person name="Sanchez A."/>
            <person name="Sanders M."/>
            <person name="Subramaniam C."/>
            <person name="Tay Y."/>
            <person name="Dear P."/>
            <person name="Doerig C."/>
            <person name="Gruber A."/>
            <person name="Parkinson J."/>
            <person name="Shirley M."/>
            <person name="Wan K.L."/>
            <person name="Berriman M."/>
            <person name="Tomley F."/>
            <person name="Pain A."/>
        </authorList>
    </citation>
    <scope>NUCLEOTIDE SEQUENCE [LARGE SCALE GENOMIC DNA]</scope>
    <source>
        <strain evidence="4">Houghton</strain>
    </source>
</reference>
<dbReference type="Proteomes" id="UP000030744">
    <property type="component" value="Unassembled WGS sequence"/>
</dbReference>
<evidence type="ECO:0000256" key="2">
    <source>
        <dbReference type="SAM" id="MobiDB-lite"/>
    </source>
</evidence>
<dbReference type="GO" id="GO:0016597">
    <property type="term" value="F:amino acid binding"/>
    <property type="evidence" value="ECO:0007669"/>
    <property type="project" value="InterPro"/>
</dbReference>
<dbReference type="PRINTS" id="PR00101">
    <property type="entry name" value="ATCASE"/>
</dbReference>
<dbReference type="PANTHER" id="PTHR45753">
    <property type="entry name" value="ORNITHINE CARBAMOYLTRANSFERASE, MITOCHONDRIAL"/>
    <property type="match status" value="1"/>
</dbReference>
<dbReference type="VEuPathDB" id="ToxoDB:EMH_0018180"/>
<feature type="region of interest" description="Disordered" evidence="2">
    <location>
        <begin position="1"/>
        <end position="51"/>
    </location>
</feature>
<keyword evidence="5" id="KW-1185">Reference proteome</keyword>
<dbReference type="InterPro" id="IPR036901">
    <property type="entry name" value="Asp/Orn_carbamoylTrfase_sf"/>
</dbReference>
<sequence>MSASGADAAAVAAASAKRDAGAPRQQPHPPPQPQQQQQQQQLQQQQQQEQQQQQQEDMFCLAADVRAAAAAAAANLRGRSVVSVSSLSAAEITALIQTTNKLKCMYTRTDPALRQTLQGKVVATAFYEPSTRTRCSFEAAALRLGAQVLSNPDLKASSSVKKGESLQDTARMFAAYADALVLRHPDKGSCASVASLQYGFGSPTAPSSSSSSSSSSGSSSSSSSSSRSCVLLSGGDGSGEHPTQALLDLYTIAEQQQQWFAAAAAAAIRREQQQQLEKRSSRQTRRCSL</sequence>
<dbReference type="SUPFAM" id="SSF81995">
    <property type="entry name" value="beta-sandwich domain of Sec23/24"/>
    <property type="match status" value="1"/>
</dbReference>
<dbReference type="Pfam" id="PF02729">
    <property type="entry name" value="OTCace_N"/>
    <property type="match status" value="1"/>
</dbReference>
<protein>
    <submittedName>
        <fullName evidence="4">Aspartate carbamoyltransferase, putative</fullName>
    </submittedName>
</protein>
<feature type="compositionally biased region" description="Low complexity" evidence="2">
    <location>
        <begin position="34"/>
        <end position="51"/>
    </location>
</feature>
<dbReference type="AlphaFoldDB" id="U6KCL4"/>
<gene>
    <name evidence="4" type="ORF">EMH_0018180</name>
</gene>
<evidence type="ECO:0000313" key="5">
    <source>
        <dbReference type="Proteomes" id="UP000030744"/>
    </source>
</evidence>